<proteinExistence type="inferred from homology"/>
<comment type="subunit">
    <text evidence="6">Homotetramer. Interacts with both DnaA and DnaN, acting as a bridge between these two proteins.</text>
</comment>
<reference evidence="9" key="1">
    <citation type="journal article" date="2021" name="PeerJ">
        <title>Extensive microbial diversity within the chicken gut microbiome revealed by metagenomics and culture.</title>
        <authorList>
            <person name="Gilroy R."/>
            <person name="Ravi A."/>
            <person name="Getino M."/>
            <person name="Pursley I."/>
            <person name="Horton D.L."/>
            <person name="Alikhan N.F."/>
            <person name="Baker D."/>
            <person name="Gharbi K."/>
            <person name="Hall N."/>
            <person name="Watson M."/>
            <person name="Adriaenssens E.M."/>
            <person name="Foster-Nyarko E."/>
            <person name="Jarju S."/>
            <person name="Secka A."/>
            <person name="Antonio M."/>
            <person name="Oren A."/>
            <person name="Chaudhuri R.R."/>
            <person name="La Ragione R."/>
            <person name="Hildebrand F."/>
            <person name="Pallen M.J."/>
        </authorList>
    </citation>
    <scope>NUCLEOTIDE SEQUENCE</scope>
    <source>
        <strain evidence="9">CHK169-2315</strain>
    </source>
</reference>
<keyword evidence="3 6" id="KW-0479">Metal-binding</keyword>
<feature type="binding site" evidence="6">
    <location>
        <position position="89"/>
    </location>
    <ligand>
        <name>Zn(2+)</name>
        <dbReference type="ChEBI" id="CHEBI:29105"/>
    </ligand>
</feature>
<feature type="binding site" evidence="6">
    <location>
        <position position="104"/>
    </location>
    <ligand>
        <name>Zn(2+)</name>
        <dbReference type="ChEBI" id="CHEBI:29105"/>
    </ligand>
</feature>
<dbReference type="Pfam" id="PF06156">
    <property type="entry name" value="YabA"/>
    <property type="match status" value="1"/>
</dbReference>
<keyword evidence="1 6" id="KW-0963">Cytoplasm</keyword>
<feature type="binding site" evidence="6">
    <location>
        <position position="107"/>
    </location>
    <ligand>
        <name>Zn(2+)</name>
        <dbReference type="ChEBI" id="CHEBI:29105"/>
    </ligand>
</feature>
<dbReference type="GO" id="GO:0006260">
    <property type="term" value="P:DNA replication"/>
    <property type="evidence" value="ECO:0007669"/>
    <property type="project" value="UniProtKB-KW"/>
</dbReference>
<dbReference type="AlphaFoldDB" id="A0A9D1TJP8"/>
<dbReference type="InterPro" id="IPR010377">
    <property type="entry name" value="YabA"/>
</dbReference>
<evidence type="ECO:0000256" key="7">
    <source>
        <dbReference type="SAM" id="Coils"/>
    </source>
</evidence>
<sequence>MNKRQIFDQVSHMETQIGELYEQLGNLKKDLSDIIEENHRLEIENNHLRQYLNKENGEPEADTSESGDGTTLPGEGFDNLARIYKEGFHICHMQFGSPRTDEDCLFCLELFG</sequence>
<comment type="cofactor">
    <cofactor evidence="6">
        <name>Zn(2+)</name>
        <dbReference type="ChEBI" id="CHEBI:29105"/>
    </cofactor>
    <text evidence="6">Binds 1 zinc ion per subunit.</text>
</comment>
<comment type="subcellular location">
    <subcellularLocation>
        <location evidence="6">Cytoplasm</location>
        <location evidence="6">Nucleoid</location>
    </subcellularLocation>
    <text evidence="6">Localizes in tight foci, which correspond to the replisome at mid-cell throughout the cell cycle.</text>
</comment>
<dbReference type="Proteomes" id="UP000823937">
    <property type="component" value="Unassembled WGS sequence"/>
</dbReference>
<dbReference type="GO" id="GO:0008156">
    <property type="term" value="P:negative regulation of DNA replication"/>
    <property type="evidence" value="ECO:0007669"/>
    <property type="project" value="UniProtKB-UniRule"/>
</dbReference>
<feature type="coiled-coil region" evidence="7">
    <location>
        <begin position="17"/>
        <end position="44"/>
    </location>
</feature>
<protein>
    <recommendedName>
        <fullName evidence="6">Replication initiation control protein YabA</fullName>
    </recommendedName>
</protein>
<evidence type="ECO:0000256" key="4">
    <source>
        <dbReference type="ARBA" id="ARBA00022833"/>
    </source>
</evidence>
<organism evidence="9 10">
    <name type="scientific">Candidatus Pseudogracilibacillus intestinigallinarum</name>
    <dbReference type="NCBI Taxonomy" id="2838742"/>
    <lineage>
        <taxon>Bacteria</taxon>
        <taxon>Bacillati</taxon>
        <taxon>Bacillota</taxon>
        <taxon>Bacilli</taxon>
        <taxon>Bacillales</taxon>
        <taxon>Bacillaceae</taxon>
        <taxon>Pseudogracilibacillus</taxon>
    </lineage>
</organism>
<keyword evidence="5 6" id="KW-0236">DNA replication inhibitor</keyword>
<name>A0A9D1TJP8_9BACI</name>
<evidence type="ECO:0000256" key="5">
    <source>
        <dbReference type="ARBA" id="ARBA00022880"/>
    </source>
</evidence>
<comment type="similarity">
    <text evidence="6">Belongs to the YabA family.</text>
</comment>
<dbReference type="HAMAP" id="MF_01159">
    <property type="entry name" value="YabA"/>
    <property type="match status" value="1"/>
</dbReference>
<comment type="caution">
    <text evidence="9">The sequence shown here is derived from an EMBL/GenBank/DDBJ whole genome shotgun (WGS) entry which is preliminary data.</text>
</comment>
<reference evidence="9" key="2">
    <citation type="submission" date="2021-04" db="EMBL/GenBank/DDBJ databases">
        <authorList>
            <person name="Gilroy R."/>
        </authorList>
    </citation>
    <scope>NUCLEOTIDE SEQUENCE</scope>
    <source>
        <strain evidence="9">CHK169-2315</strain>
    </source>
</reference>
<evidence type="ECO:0000256" key="6">
    <source>
        <dbReference type="HAMAP-Rule" id="MF_01159"/>
    </source>
</evidence>
<gene>
    <name evidence="6 9" type="primary">yabA</name>
    <name evidence="9" type="ORF">H9895_05005</name>
</gene>
<dbReference type="GO" id="GO:0043590">
    <property type="term" value="C:bacterial nucleoid"/>
    <property type="evidence" value="ECO:0007669"/>
    <property type="project" value="UniProtKB-UniRule"/>
</dbReference>
<dbReference type="GO" id="GO:0008270">
    <property type="term" value="F:zinc ion binding"/>
    <property type="evidence" value="ECO:0007669"/>
    <property type="project" value="UniProtKB-UniRule"/>
</dbReference>
<keyword evidence="7" id="KW-0175">Coiled coil</keyword>
<comment type="function">
    <text evidence="6">Involved in control of chromosome replication initiation. Inhibits the cooperative binding of DnaA to the oriC region, thus negatively regulating initiation of chromosome replication. Inhibits the ability of DnaA-ATP to form a helix on DNA; does not disassemble preformed DnaA-DNA helices. Decreases the residence time of DnaA on the chromosome at its binding sites (oriC, replication forks and promoter-binding sites). Tethers DnaA to the replication machinery via the DNA polymerase beta sliding clamp subunit (dnaN). Associates with oriC and other DnaA targets on the chromosome in a DnaA-dependent manner.</text>
</comment>
<evidence type="ECO:0000256" key="3">
    <source>
        <dbReference type="ARBA" id="ARBA00022723"/>
    </source>
</evidence>
<dbReference type="NCBIfam" id="NF009644">
    <property type="entry name" value="PRK13169.1-5"/>
    <property type="match status" value="1"/>
</dbReference>
<feature type="region of interest" description="Disordered" evidence="8">
    <location>
        <begin position="53"/>
        <end position="75"/>
    </location>
</feature>
<evidence type="ECO:0000313" key="9">
    <source>
        <dbReference type="EMBL" id="HIV74425.1"/>
    </source>
</evidence>
<dbReference type="PIRSF" id="PIRSF021439">
    <property type="entry name" value="DUF972"/>
    <property type="match status" value="1"/>
</dbReference>
<dbReference type="EMBL" id="DXHX01000073">
    <property type="protein sequence ID" value="HIV74425.1"/>
    <property type="molecule type" value="Genomic_DNA"/>
</dbReference>
<keyword evidence="4 6" id="KW-0862">Zinc</keyword>
<keyword evidence="2 6" id="KW-0235">DNA replication</keyword>
<accession>A0A9D1TJP8</accession>
<evidence type="ECO:0000256" key="8">
    <source>
        <dbReference type="SAM" id="MobiDB-lite"/>
    </source>
</evidence>
<feature type="binding site" evidence="6">
    <location>
        <position position="91"/>
    </location>
    <ligand>
        <name>Zn(2+)</name>
        <dbReference type="ChEBI" id="CHEBI:29105"/>
    </ligand>
</feature>
<evidence type="ECO:0000313" key="10">
    <source>
        <dbReference type="Proteomes" id="UP000823937"/>
    </source>
</evidence>
<evidence type="ECO:0000256" key="1">
    <source>
        <dbReference type="ARBA" id="ARBA00022490"/>
    </source>
</evidence>
<evidence type="ECO:0000256" key="2">
    <source>
        <dbReference type="ARBA" id="ARBA00022705"/>
    </source>
</evidence>